<reference evidence="7" key="1">
    <citation type="submission" date="2019-03" db="EMBL/GenBank/DDBJ databases">
        <title>Single cell metagenomics reveals metabolic interactions within the superorganism composed of flagellate Streblomastix strix and complex community of Bacteroidetes bacteria on its surface.</title>
        <authorList>
            <person name="Treitli S.C."/>
            <person name="Kolisko M."/>
            <person name="Husnik F."/>
            <person name="Keeling P."/>
            <person name="Hampl V."/>
        </authorList>
    </citation>
    <scope>NUCLEOTIDE SEQUENCE</scope>
    <source>
        <strain evidence="7">STM</strain>
    </source>
</reference>
<dbReference type="GO" id="GO:0009279">
    <property type="term" value="C:cell outer membrane"/>
    <property type="evidence" value="ECO:0007669"/>
    <property type="project" value="UniProtKB-SubCell"/>
</dbReference>
<dbReference type="InterPro" id="IPR012944">
    <property type="entry name" value="SusD_RagB_dom"/>
</dbReference>
<proteinExistence type="predicted"/>
<protein>
    <submittedName>
        <fullName evidence="7">RagB/SusD family nutrient uptake outer membrane protein</fullName>
    </submittedName>
</protein>
<evidence type="ECO:0000256" key="4">
    <source>
        <dbReference type="ARBA" id="ARBA00023237"/>
    </source>
</evidence>
<dbReference type="Pfam" id="PF14322">
    <property type="entry name" value="SusD-like_3"/>
    <property type="match status" value="1"/>
</dbReference>
<comment type="subcellular location">
    <subcellularLocation>
        <location evidence="1">Cell outer membrane</location>
    </subcellularLocation>
</comment>
<keyword evidence="3" id="KW-0472">Membrane</keyword>
<evidence type="ECO:0000256" key="3">
    <source>
        <dbReference type="ARBA" id="ARBA00023136"/>
    </source>
</evidence>
<dbReference type="Gene3D" id="1.25.40.390">
    <property type="match status" value="1"/>
</dbReference>
<keyword evidence="2" id="KW-0732">Signal</keyword>
<sequence length="588" mass="67375">MKYISFILLVSLLITSCEDFLDTKPQGILSEDILDSTDGVDLLVNAAYAALGGPRGQEIGVWSFPTTNWSYGEVRSDNAYKGGGGTGDIMDIHKIETYDVDATLGNMDGKWYHLYCSIQRCNSALRVLNKSTDEEVADRSSRIGEMKMLRAHYYFELSRLYNKIAYFDENVEIDDYTKIPNNQYTRDQILDMIADELQLAADMLPSTQTETGRVNKYIALAYKAKVRLYQAYVQDENTHAVISVNKTLMQEVVNLCDEIIGCGKYDLLTDFQHLDLVAFENGKESIFAVQYSMNDGTASAGRINWSHLLNTPQGPYSGDGFFLPSQNLINAYQTDNNGLPLFDTFNNQDYSVITFDASGTPVNTNIESNVDPRLDFVVGRPNIRWKTYAEKPCENSWVRDQGTYGYNCSKRFCVSPESPDMFNGWPWGASQLNWQIIRYADVLLWKAEALIEIGTDLTTARKLINDIRERAKKSEYVKDFYNETRYAAQYMIELYSSAEWTQDYARQALRFESRLEKAMEGERFFDLVRWGIAEDVMNHYFAGEKSKRVYYANSTFQNGRDEYYPISNNQYNFSEGMYVQNPGYGEFK</sequence>
<feature type="domain" description="SusD-like N-terminal" evidence="6">
    <location>
        <begin position="19"/>
        <end position="228"/>
    </location>
</feature>
<evidence type="ECO:0000313" key="7">
    <source>
        <dbReference type="EMBL" id="KAA6335377.1"/>
    </source>
</evidence>
<evidence type="ECO:0000259" key="5">
    <source>
        <dbReference type="Pfam" id="PF07980"/>
    </source>
</evidence>
<feature type="domain" description="RagB/SusD" evidence="5">
    <location>
        <begin position="283"/>
        <end position="584"/>
    </location>
</feature>
<evidence type="ECO:0000256" key="2">
    <source>
        <dbReference type="ARBA" id="ARBA00022729"/>
    </source>
</evidence>
<evidence type="ECO:0000256" key="1">
    <source>
        <dbReference type="ARBA" id="ARBA00004442"/>
    </source>
</evidence>
<dbReference type="SUPFAM" id="SSF48452">
    <property type="entry name" value="TPR-like"/>
    <property type="match status" value="1"/>
</dbReference>
<dbReference type="EMBL" id="SNRY01000899">
    <property type="protein sequence ID" value="KAA6335377.1"/>
    <property type="molecule type" value="Genomic_DNA"/>
</dbReference>
<dbReference type="Pfam" id="PF07980">
    <property type="entry name" value="SusD_RagB"/>
    <property type="match status" value="1"/>
</dbReference>
<dbReference type="PROSITE" id="PS51257">
    <property type="entry name" value="PROKAR_LIPOPROTEIN"/>
    <property type="match status" value="1"/>
</dbReference>
<evidence type="ECO:0000259" key="6">
    <source>
        <dbReference type="Pfam" id="PF14322"/>
    </source>
</evidence>
<comment type="caution">
    <text evidence="7">The sequence shown here is derived from an EMBL/GenBank/DDBJ whole genome shotgun (WGS) entry which is preliminary data.</text>
</comment>
<accession>A0A5J4RNB1</accession>
<name>A0A5J4RNB1_9ZZZZ</name>
<organism evidence="7">
    <name type="scientific">termite gut metagenome</name>
    <dbReference type="NCBI Taxonomy" id="433724"/>
    <lineage>
        <taxon>unclassified sequences</taxon>
        <taxon>metagenomes</taxon>
        <taxon>organismal metagenomes</taxon>
    </lineage>
</organism>
<gene>
    <name evidence="7" type="ORF">EZS27_016386</name>
</gene>
<keyword evidence="4" id="KW-0998">Cell outer membrane</keyword>
<dbReference type="InterPro" id="IPR011990">
    <property type="entry name" value="TPR-like_helical_dom_sf"/>
</dbReference>
<dbReference type="AlphaFoldDB" id="A0A5J4RNB1"/>
<dbReference type="InterPro" id="IPR033985">
    <property type="entry name" value="SusD-like_N"/>
</dbReference>